<dbReference type="InterPro" id="IPR023772">
    <property type="entry name" value="DNA-bd_HTH_TetR-type_CS"/>
</dbReference>
<evidence type="ECO:0000256" key="4">
    <source>
        <dbReference type="ARBA" id="ARBA00023163"/>
    </source>
</evidence>
<dbReference type="Gene3D" id="1.10.10.60">
    <property type="entry name" value="Homeodomain-like"/>
    <property type="match status" value="1"/>
</dbReference>
<dbReference type="Pfam" id="PF17932">
    <property type="entry name" value="TetR_C_24"/>
    <property type="match status" value="1"/>
</dbReference>
<keyword evidence="3 5" id="KW-0238">DNA-binding</keyword>
<dbReference type="SUPFAM" id="SSF48498">
    <property type="entry name" value="Tetracyclin repressor-like, C-terminal domain"/>
    <property type="match status" value="1"/>
</dbReference>
<evidence type="ECO:0000259" key="7">
    <source>
        <dbReference type="PROSITE" id="PS50977"/>
    </source>
</evidence>
<accession>A0ABR4R8V6</accession>
<dbReference type="PRINTS" id="PR00455">
    <property type="entry name" value="HTHTETR"/>
</dbReference>
<name>A0ABR4R8V6_BORBO</name>
<dbReference type="InterPro" id="IPR041490">
    <property type="entry name" value="KstR2_TetR_C"/>
</dbReference>
<proteinExistence type="predicted"/>
<keyword evidence="4" id="KW-0804">Transcription</keyword>
<keyword evidence="1" id="KW-0678">Repressor</keyword>
<dbReference type="Pfam" id="PF00440">
    <property type="entry name" value="TetR_N"/>
    <property type="match status" value="1"/>
</dbReference>
<dbReference type="InterPro" id="IPR001647">
    <property type="entry name" value="HTH_TetR"/>
</dbReference>
<dbReference type="Gene3D" id="1.10.357.10">
    <property type="entry name" value="Tetracycline Repressor, domain 2"/>
    <property type="match status" value="1"/>
</dbReference>
<reference evidence="8 9" key="1">
    <citation type="submission" date="2014-03" db="EMBL/GenBank/DDBJ databases">
        <title>Genome sequence of Bordetella bronchiseptica.</title>
        <authorList>
            <person name="Harvill E."/>
            <person name="Goodfield L.L."/>
            <person name="Ivanov Y.V."/>
            <person name="Meyer J.A."/>
            <person name="Muse S.J."/>
            <person name="Jacobs N."/>
            <person name="Bendor L."/>
            <person name="Smallridge W.E."/>
            <person name="Brinkac L.M."/>
            <person name="Sanka R."/>
            <person name="Kim M."/>
            <person name="Losada L."/>
        </authorList>
    </citation>
    <scope>NUCLEOTIDE SEQUENCE [LARGE SCALE GENOMIC DNA]</scope>
    <source>
        <strain evidence="8 9">00-P-2796</strain>
    </source>
</reference>
<dbReference type="EMBL" id="JGWH01000175">
    <property type="protein sequence ID" value="KCV30731.1"/>
    <property type="molecule type" value="Genomic_DNA"/>
</dbReference>
<comment type="caution">
    <text evidence="8">The sequence shown here is derived from an EMBL/GenBank/DDBJ whole genome shotgun (WGS) entry which is preliminary data.</text>
</comment>
<dbReference type="SUPFAM" id="SSF46689">
    <property type="entry name" value="Homeodomain-like"/>
    <property type="match status" value="1"/>
</dbReference>
<evidence type="ECO:0000256" key="1">
    <source>
        <dbReference type="ARBA" id="ARBA00022491"/>
    </source>
</evidence>
<evidence type="ECO:0000313" key="8">
    <source>
        <dbReference type="EMBL" id="KCV30731.1"/>
    </source>
</evidence>
<feature type="domain" description="HTH tetR-type" evidence="7">
    <location>
        <begin position="35"/>
        <end position="95"/>
    </location>
</feature>
<feature type="compositionally biased region" description="Basic residues" evidence="6">
    <location>
        <begin position="259"/>
        <end position="270"/>
    </location>
</feature>
<evidence type="ECO:0000256" key="3">
    <source>
        <dbReference type="ARBA" id="ARBA00023125"/>
    </source>
</evidence>
<dbReference type="InterPro" id="IPR050109">
    <property type="entry name" value="HTH-type_TetR-like_transc_reg"/>
</dbReference>
<evidence type="ECO:0000256" key="5">
    <source>
        <dbReference type="PROSITE-ProRule" id="PRU00335"/>
    </source>
</evidence>
<gene>
    <name evidence="8" type="ORF">L490_0317</name>
</gene>
<feature type="DNA-binding region" description="H-T-H motif" evidence="5">
    <location>
        <begin position="58"/>
        <end position="77"/>
    </location>
</feature>
<dbReference type="PROSITE" id="PS01081">
    <property type="entry name" value="HTH_TETR_1"/>
    <property type="match status" value="1"/>
</dbReference>
<sequence>MAVAPGFRVTAAPSSRLQEFHIKMQNTVDESSLVTRRRAQLVKAAIKLFSRMGYHAATVKDIADEAGVSAGLMYQYVSDKQDLLFLALQHIVQRNKEEMPLALKGVEDPIARLYRAIDAYTRVIAANQQAVLLTYRETKSLKPEYIEQMKELELETNQLITECVTDCIRAGYLAQTHEELLVYRIIVAAHAWPLKHWRLRHIVTLDEYLEQAIHAPWMGLLLPRGTSRYEELRRAGELCPTRIASEPEVEDADQAPAPKAKKRARRSRAA</sequence>
<feature type="region of interest" description="Disordered" evidence="6">
    <location>
        <begin position="243"/>
        <end position="270"/>
    </location>
</feature>
<keyword evidence="2" id="KW-0805">Transcription regulation</keyword>
<evidence type="ECO:0000256" key="6">
    <source>
        <dbReference type="SAM" id="MobiDB-lite"/>
    </source>
</evidence>
<evidence type="ECO:0000313" key="9">
    <source>
        <dbReference type="Proteomes" id="UP000025756"/>
    </source>
</evidence>
<keyword evidence="9" id="KW-1185">Reference proteome</keyword>
<dbReference type="InterPro" id="IPR036271">
    <property type="entry name" value="Tet_transcr_reg_TetR-rel_C_sf"/>
</dbReference>
<dbReference type="PROSITE" id="PS50977">
    <property type="entry name" value="HTH_TETR_2"/>
    <property type="match status" value="1"/>
</dbReference>
<dbReference type="Proteomes" id="UP000025756">
    <property type="component" value="Unassembled WGS sequence"/>
</dbReference>
<dbReference type="InterPro" id="IPR009057">
    <property type="entry name" value="Homeodomain-like_sf"/>
</dbReference>
<evidence type="ECO:0000256" key="2">
    <source>
        <dbReference type="ARBA" id="ARBA00023015"/>
    </source>
</evidence>
<protein>
    <submittedName>
        <fullName evidence="8">Transcriptional regulator, TetR family</fullName>
    </submittedName>
</protein>
<organism evidence="8 9">
    <name type="scientific">Bordetella bronchiseptica 00-P-2796</name>
    <dbReference type="NCBI Taxonomy" id="1331199"/>
    <lineage>
        <taxon>Bacteria</taxon>
        <taxon>Pseudomonadati</taxon>
        <taxon>Pseudomonadota</taxon>
        <taxon>Betaproteobacteria</taxon>
        <taxon>Burkholderiales</taxon>
        <taxon>Alcaligenaceae</taxon>
        <taxon>Bordetella</taxon>
    </lineage>
</organism>
<dbReference type="PANTHER" id="PTHR30055:SF226">
    <property type="entry name" value="HTH-TYPE TRANSCRIPTIONAL REGULATOR PKSA"/>
    <property type="match status" value="1"/>
</dbReference>
<dbReference type="PANTHER" id="PTHR30055">
    <property type="entry name" value="HTH-TYPE TRANSCRIPTIONAL REGULATOR RUTR"/>
    <property type="match status" value="1"/>
</dbReference>